<proteinExistence type="predicted"/>
<organism evidence="1 2">
    <name type="scientific">Panagrolaimus sp. JU765</name>
    <dbReference type="NCBI Taxonomy" id="591449"/>
    <lineage>
        <taxon>Eukaryota</taxon>
        <taxon>Metazoa</taxon>
        <taxon>Ecdysozoa</taxon>
        <taxon>Nematoda</taxon>
        <taxon>Chromadorea</taxon>
        <taxon>Rhabditida</taxon>
        <taxon>Tylenchina</taxon>
        <taxon>Panagrolaimomorpha</taxon>
        <taxon>Panagrolaimoidea</taxon>
        <taxon>Panagrolaimidae</taxon>
        <taxon>Panagrolaimus</taxon>
    </lineage>
</organism>
<dbReference type="Proteomes" id="UP000887576">
    <property type="component" value="Unplaced"/>
</dbReference>
<accession>A0AC34Q674</accession>
<sequence length="1154" mass="129162">MLQFFLGVIVGAVLVLLVACIIFFNVFGSTRPTNSTPDQFVPLELPPELSRFLKDSANGRNAIEEPCIGLSLILHFLFQEHKDTRELRRWIHRRVQLELNDLTTRSAAGRVVQDIKIHDLTLGSQIPVVKSIKVEKSKMADDGNAFEELSFFVEIDYSGGFQISVDTILLLAGYAKLSIQLTHLSGVMRVMFTKQPYPMWAFSFAEMPKIDFKVESQLHGRQLSYIVPLINQQIKKAIMKKHVWPNYKVRNRPLFPNPLLQPSPQLSAFDHIELNGHGLEITVMKSTRLNTKLASADQVEVYCTASLEQRPFIHNAEAGSSHGITILLTIKPFVGEFGLTFTKSVADMGTRAVKVQTVQQDSPAEKCGFKEGDILLAINSHPVRNERTVTRLLDGLSTDIVVLVERNLNFYIDDADVGNGDNDEFTTISEKPPTNELPRSFSEANVRDVVQPSPTTASDSRRFNDFSTLKSTPSDSELLLFTDCNDFAEPQFSASLPTESKLESFMSSPRKLSDKPRPQSFKIPAVEIRKPSVDLRRTMSEGRIEVVTDMTQMPEERKSSSALNSPTFEDAVDNTENAEKSETIERQESEEKDEFLPQTPYKSKRERLHAKASEMAFKINEGATKISEYWKSRSKSGSSSVTDVEFATEASENYVADVTTKKPVSPTPSFTKDEKSRRRWLSRSGRKSPTPSCKSQPAQSLNETLKTPPRVFSRSTQAVGLQPNVEWGQSLHFTLDKKETKYLNITVLARAPLPKDNASQKSDSEQDNLKPTLLGSVSIYVPQIIADCQLTLSNRHCESFALRPPSCNSINLASFGEIANHPGFDPRLCYGNIVLRFRHFPDGLPPSALQKYEEDTPICNPVETEVADDALSSNSLEMTATQTELADKVVHHWSAITFKNATCGVCLGKIWFKSGSRCKKCNFVCHKKCLTKDKIKDCVPVVDDDNFELLDGADDSQQLLRSSTTISSESTPSPSDDYAPVFNEQSETTTRKRKIASRISSTLISVGLKKEKTPEKLSGAKPPKMLFVKDVLEPEFLASLKGSSAIYELDFEPGNSYNESVVNKMKNPGAKVFFEEKNYFLRKKLINEQIDLIRHEIDKTASVRRDMYDKSGSDFDVVDNRMQALALLMLHYCAGIQDCDDNMDSLSSDAAELT</sequence>
<dbReference type="WBParaSite" id="JU765_v2.g13294.t1">
    <property type="protein sequence ID" value="JU765_v2.g13294.t1"/>
    <property type="gene ID" value="JU765_v2.g13294"/>
</dbReference>
<evidence type="ECO:0000313" key="1">
    <source>
        <dbReference type="Proteomes" id="UP000887576"/>
    </source>
</evidence>
<protein>
    <submittedName>
        <fullName evidence="2">PDZ domain-containing protein 8</fullName>
    </submittedName>
</protein>
<reference evidence="2" key="1">
    <citation type="submission" date="2022-11" db="UniProtKB">
        <authorList>
            <consortium name="WormBaseParasite"/>
        </authorList>
    </citation>
    <scope>IDENTIFICATION</scope>
</reference>
<name>A0AC34Q674_9BILA</name>
<evidence type="ECO:0000313" key="2">
    <source>
        <dbReference type="WBParaSite" id="JU765_v2.g13294.t1"/>
    </source>
</evidence>